<evidence type="ECO:0000256" key="1">
    <source>
        <dbReference type="PROSITE-ProRule" id="PRU00169"/>
    </source>
</evidence>
<protein>
    <submittedName>
        <fullName evidence="3">Response regulator</fullName>
    </submittedName>
</protein>
<organism evidence="3 4">
    <name type="scientific">Acidovorax facilis</name>
    <dbReference type="NCBI Taxonomy" id="12917"/>
    <lineage>
        <taxon>Bacteria</taxon>
        <taxon>Pseudomonadati</taxon>
        <taxon>Pseudomonadota</taxon>
        <taxon>Betaproteobacteria</taxon>
        <taxon>Burkholderiales</taxon>
        <taxon>Comamonadaceae</taxon>
        <taxon>Acidovorax</taxon>
    </lineage>
</organism>
<dbReference type="Gene3D" id="3.40.50.2300">
    <property type="match status" value="1"/>
</dbReference>
<dbReference type="InterPro" id="IPR001789">
    <property type="entry name" value="Sig_transdc_resp-reg_receiver"/>
</dbReference>
<dbReference type="PROSITE" id="PS50110">
    <property type="entry name" value="RESPONSE_REGULATORY"/>
    <property type="match status" value="1"/>
</dbReference>
<evidence type="ECO:0000313" key="4">
    <source>
        <dbReference type="Proteomes" id="UP001595693"/>
    </source>
</evidence>
<keyword evidence="4" id="KW-1185">Reference proteome</keyword>
<dbReference type="Proteomes" id="UP001595693">
    <property type="component" value="Unassembled WGS sequence"/>
</dbReference>
<keyword evidence="1" id="KW-0597">Phosphoprotein</keyword>
<dbReference type="EMBL" id="JBHSAJ010000024">
    <property type="protein sequence ID" value="MFC3934830.1"/>
    <property type="molecule type" value="Genomic_DNA"/>
</dbReference>
<proteinExistence type="predicted"/>
<evidence type="ECO:0000259" key="2">
    <source>
        <dbReference type="PROSITE" id="PS50110"/>
    </source>
</evidence>
<sequence length="124" mass="13219">MLIEPQFVLRRTMVMVARDLGMVDFHEASSVGRARAMLAADAFDGMVLDLQEGPQALELLSDLRQGRFAAPRDARVVVLAGGGNPVDVERLQGLGVARVLGKPVRISELLDAIVGVQEEGAPAS</sequence>
<dbReference type="SUPFAM" id="SSF52172">
    <property type="entry name" value="CheY-like"/>
    <property type="match status" value="1"/>
</dbReference>
<feature type="modified residue" description="4-aspartylphosphate" evidence="1">
    <location>
        <position position="49"/>
    </location>
</feature>
<gene>
    <name evidence="3" type="ORF">ACFOW3_09340</name>
</gene>
<accession>A0ABV8D8F0</accession>
<name>A0ABV8D8F0_9BURK</name>
<feature type="domain" description="Response regulatory" evidence="2">
    <location>
        <begin position="1"/>
        <end position="117"/>
    </location>
</feature>
<evidence type="ECO:0000313" key="3">
    <source>
        <dbReference type="EMBL" id="MFC3934830.1"/>
    </source>
</evidence>
<reference evidence="4" key="1">
    <citation type="journal article" date="2019" name="Int. J. Syst. Evol. Microbiol.">
        <title>The Global Catalogue of Microorganisms (GCM) 10K type strain sequencing project: providing services to taxonomists for standard genome sequencing and annotation.</title>
        <authorList>
            <consortium name="The Broad Institute Genomics Platform"/>
            <consortium name="The Broad Institute Genome Sequencing Center for Infectious Disease"/>
            <person name="Wu L."/>
            <person name="Ma J."/>
        </authorList>
    </citation>
    <scope>NUCLEOTIDE SEQUENCE [LARGE SCALE GENOMIC DNA]</scope>
    <source>
        <strain evidence="4">CCUG 2113</strain>
    </source>
</reference>
<comment type="caution">
    <text evidence="3">The sequence shown here is derived from an EMBL/GenBank/DDBJ whole genome shotgun (WGS) entry which is preliminary data.</text>
</comment>
<dbReference type="InterPro" id="IPR011006">
    <property type="entry name" value="CheY-like_superfamily"/>
</dbReference>